<dbReference type="GO" id="GO:0010181">
    <property type="term" value="F:FMN binding"/>
    <property type="evidence" value="ECO:0007669"/>
    <property type="project" value="TreeGrafter"/>
</dbReference>
<protein>
    <recommendedName>
        <fullName evidence="1">Flavodoxin domain-containing protein</fullName>
    </recommendedName>
</protein>
<dbReference type="eggNOG" id="COG4635">
    <property type="taxonomic scope" value="Bacteria"/>
</dbReference>
<name>E7GFA8_9FIRM</name>
<dbReference type="Proteomes" id="UP000003157">
    <property type="component" value="Unassembled WGS sequence"/>
</dbReference>
<dbReference type="RefSeq" id="WP_008790533.1">
    <property type="nucleotide sequence ID" value="NZ_GL636583.1"/>
</dbReference>
<sequence>MRVILYKTKHGATRKIGKVINQYLHDCLLMNIENLDYPILQKADMIIIGVPVYYGRLDSDIVLFIQKNQELLISRKYSLYVIGILQTEFMTYVTQAFDYHILKHIKVIAGLGGALYYPDLSLTEKMILQVMNKRSPVIHKEKDKDIFENFNNEEIRRFADKIKNYKFIYKKKVSLKSSFYYNYSFLHD</sequence>
<dbReference type="EMBL" id="ADKX01000048">
    <property type="protein sequence ID" value="EFW03387.1"/>
    <property type="molecule type" value="Genomic_DNA"/>
</dbReference>
<dbReference type="InterPro" id="IPR029039">
    <property type="entry name" value="Flavoprotein-like_sf"/>
</dbReference>
<dbReference type="AlphaFoldDB" id="E7GFA8"/>
<dbReference type="GO" id="GO:0070819">
    <property type="term" value="F:menaquinone-dependent protoporphyrinogen oxidase activity"/>
    <property type="evidence" value="ECO:0007669"/>
    <property type="project" value="TreeGrafter"/>
</dbReference>
<dbReference type="Pfam" id="PF12724">
    <property type="entry name" value="Flavodoxin_5"/>
    <property type="match status" value="1"/>
</dbReference>
<dbReference type="InterPro" id="IPR052200">
    <property type="entry name" value="Protoporphyrinogen_IX_DH"/>
</dbReference>
<feature type="domain" description="Flavodoxin" evidence="1">
    <location>
        <begin position="3"/>
        <end position="133"/>
    </location>
</feature>
<reference evidence="2 3" key="1">
    <citation type="submission" date="2010-12" db="EMBL/GenBank/DDBJ databases">
        <title>The Genome Sequence of Coprobacillus sp. strain 29_1.</title>
        <authorList>
            <consortium name="The Broad Institute Genome Sequencing Platform"/>
            <person name="Earl A."/>
            <person name="Ward D."/>
            <person name="Feldgarden M."/>
            <person name="Gevers D."/>
            <person name="Daigneault M."/>
            <person name="Sibley C.D."/>
            <person name="White A."/>
            <person name="Strauss J."/>
            <person name="Allen-Vercoe E."/>
            <person name="Young S.K."/>
            <person name="Zeng Q."/>
            <person name="Gargeya S."/>
            <person name="Fitzgerald M."/>
            <person name="Haas B."/>
            <person name="Abouelleil A."/>
            <person name="Alvarado L."/>
            <person name="Arachchi H.M."/>
            <person name="Berlin A."/>
            <person name="Brown A."/>
            <person name="Chapman S.B."/>
            <person name="Chen Z."/>
            <person name="Dunbar C."/>
            <person name="Freedman E."/>
            <person name="Gearin G."/>
            <person name="Gellesch M."/>
            <person name="Goldberg J."/>
            <person name="Griggs A."/>
            <person name="Gujja S."/>
            <person name="Heilman E."/>
            <person name="Heiman D."/>
            <person name="Howarth C."/>
            <person name="Larson L."/>
            <person name="Lui A."/>
            <person name="MacDonald P.J.P."/>
            <person name="Mehta T."/>
            <person name="Montmayeur A."/>
            <person name="Murphy C."/>
            <person name="Neiman D."/>
            <person name="Pearson M."/>
            <person name="Priest M."/>
            <person name="Roberts A."/>
            <person name="Saif S."/>
            <person name="Shea T."/>
            <person name="Shenoy N."/>
            <person name="Sisk P."/>
            <person name="Stolte C."/>
            <person name="Sykes S."/>
            <person name="White J."/>
            <person name="Yandava C."/>
            <person name="Nusbaum C."/>
            <person name="Birren B."/>
        </authorList>
    </citation>
    <scope>NUCLEOTIDE SEQUENCE [LARGE SCALE GENOMIC DNA]</scope>
    <source>
        <strain evidence="2 3">29_1</strain>
    </source>
</reference>
<dbReference type="Gene3D" id="3.40.50.360">
    <property type="match status" value="1"/>
</dbReference>
<gene>
    <name evidence="2" type="ORF">HMPREF9488_03451</name>
</gene>
<dbReference type="PANTHER" id="PTHR38030:SF2">
    <property type="entry name" value="PROTOPORPHYRINOGEN IX DEHYDROGENASE [QUINONE]"/>
    <property type="match status" value="1"/>
</dbReference>
<comment type="caution">
    <text evidence="2">The sequence shown here is derived from an EMBL/GenBank/DDBJ whole genome shotgun (WGS) entry which is preliminary data.</text>
</comment>
<dbReference type="GO" id="GO:0006783">
    <property type="term" value="P:heme biosynthetic process"/>
    <property type="evidence" value="ECO:0007669"/>
    <property type="project" value="TreeGrafter"/>
</dbReference>
<dbReference type="PANTHER" id="PTHR38030">
    <property type="entry name" value="PROTOPORPHYRINOGEN IX DEHYDROGENASE [MENAQUINONE]"/>
    <property type="match status" value="1"/>
</dbReference>
<dbReference type="HOGENOM" id="CLU_1438861_0_0_9"/>
<organism evidence="2 3">
    <name type="scientific">Coprobacillus cateniformis</name>
    <dbReference type="NCBI Taxonomy" id="100884"/>
    <lineage>
        <taxon>Bacteria</taxon>
        <taxon>Bacillati</taxon>
        <taxon>Bacillota</taxon>
        <taxon>Erysipelotrichia</taxon>
        <taxon>Erysipelotrichales</taxon>
        <taxon>Coprobacillaceae</taxon>
        <taxon>Coprobacillus</taxon>
    </lineage>
</organism>
<dbReference type="InterPro" id="IPR026816">
    <property type="entry name" value="Flavodoxin_dom"/>
</dbReference>
<dbReference type="SUPFAM" id="SSF52218">
    <property type="entry name" value="Flavoproteins"/>
    <property type="match status" value="1"/>
</dbReference>
<dbReference type="STRING" id="100884.GCA_000269565_00784"/>
<accession>E7GFA8</accession>
<proteinExistence type="predicted"/>
<evidence type="ECO:0000259" key="1">
    <source>
        <dbReference type="Pfam" id="PF12724"/>
    </source>
</evidence>
<evidence type="ECO:0000313" key="2">
    <source>
        <dbReference type="EMBL" id="EFW03387.1"/>
    </source>
</evidence>
<evidence type="ECO:0000313" key="3">
    <source>
        <dbReference type="Proteomes" id="UP000003157"/>
    </source>
</evidence>
<keyword evidence="3" id="KW-1185">Reference proteome</keyword>